<dbReference type="Gene3D" id="3.90.850.10">
    <property type="entry name" value="Fumarylacetoacetase-like, C-terminal domain"/>
    <property type="match status" value="1"/>
</dbReference>
<reference evidence="4 5" key="1">
    <citation type="submission" date="2023-12" db="EMBL/GenBank/DDBJ databases">
        <title>Novel species of the genus Arcicella isolated from rivers.</title>
        <authorList>
            <person name="Lu H."/>
        </authorList>
    </citation>
    <scope>NUCLEOTIDE SEQUENCE [LARGE SCALE GENOMIC DNA]</scope>
    <source>
        <strain evidence="4 5">LMG 21963</strain>
    </source>
</reference>
<dbReference type="Pfam" id="PF01557">
    <property type="entry name" value="FAA_hydrolase"/>
    <property type="match status" value="1"/>
</dbReference>
<keyword evidence="2" id="KW-0479">Metal-binding</keyword>
<proteinExistence type="inferred from homology"/>
<dbReference type="InterPro" id="IPR051121">
    <property type="entry name" value="FAH"/>
</dbReference>
<keyword evidence="5" id="KW-1185">Reference proteome</keyword>
<feature type="domain" description="Fumarylacetoacetase-like C-terminal" evidence="3">
    <location>
        <begin position="144"/>
        <end position="273"/>
    </location>
</feature>
<dbReference type="Proteomes" id="UP001304671">
    <property type="component" value="Unassembled WGS sequence"/>
</dbReference>
<dbReference type="GO" id="GO:0016787">
    <property type="term" value="F:hydrolase activity"/>
    <property type="evidence" value="ECO:0007669"/>
    <property type="project" value="UniProtKB-KW"/>
</dbReference>
<dbReference type="InterPro" id="IPR011234">
    <property type="entry name" value="Fumarylacetoacetase-like_C"/>
</dbReference>
<comment type="similarity">
    <text evidence="1">Belongs to the FAH family.</text>
</comment>
<name>A0ABU5QHJ1_9BACT</name>
<evidence type="ECO:0000313" key="4">
    <source>
        <dbReference type="EMBL" id="MEA5256289.1"/>
    </source>
</evidence>
<dbReference type="PANTHER" id="PTHR42796">
    <property type="entry name" value="FUMARYLACETOACETATE HYDROLASE DOMAIN-CONTAINING PROTEIN 2A-RELATED"/>
    <property type="match status" value="1"/>
</dbReference>
<evidence type="ECO:0000259" key="3">
    <source>
        <dbReference type="Pfam" id="PF01557"/>
    </source>
</evidence>
<dbReference type="SUPFAM" id="SSF56529">
    <property type="entry name" value="FAH"/>
    <property type="match status" value="1"/>
</dbReference>
<organism evidence="4 5">
    <name type="scientific">Arcicella aquatica</name>
    <dbReference type="NCBI Taxonomy" id="217141"/>
    <lineage>
        <taxon>Bacteria</taxon>
        <taxon>Pseudomonadati</taxon>
        <taxon>Bacteroidota</taxon>
        <taxon>Cytophagia</taxon>
        <taxon>Cytophagales</taxon>
        <taxon>Flectobacillaceae</taxon>
        <taxon>Arcicella</taxon>
    </lineage>
</organism>
<dbReference type="RefSeq" id="WP_323246100.1">
    <property type="nucleotide sequence ID" value="NZ_JAYFUL010000001.1"/>
</dbReference>
<accession>A0ABU5QHJ1</accession>
<dbReference type="InterPro" id="IPR036663">
    <property type="entry name" value="Fumarylacetoacetase_C_sf"/>
</dbReference>
<dbReference type="PANTHER" id="PTHR42796:SF7">
    <property type="entry name" value="2-DEHYDRO-3-DEOXY-D-ARABINONATE DEHYDRATASE"/>
    <property type="match status" value="1"/>
</dbReference>
<sequence>MKIYKTKQGIIVESAGKFYLSAENNWDVYVNRDDLYEQVSKEITTLSSIEWAGNDILAPISQQEIWASGVTYMRSREARIEESKDAGGGDFYARVYDAERPEIFFKSSASRCVGTNDFVRIRKDSAWNIPEPELTLFATSSGKIVGYTAGNDMSSRDIEGENPLYLPQAKSYDKAAAIGPCLYITDGEISPDTLISLEILRDNVSQFQGSIAINRMKRQHNELISFLFREMSFPHGAYLMTGTGVVPPNEFSLAIGDIVNISIEGIGTLTNTVEQKA</sequence>
<evidence type="ECO:0000256" key="2">
    <source>
        <dbReference type="ARBA" id="ARBA00022723"/>
    </source>
</evidence>
<comment type="caution">
    <text evidence="4">The sequence shown here is derived from an EMBL/GenBank/DDBJ whole genome shotgun (WGS) entry which is preliminary data.</text>
</comment>
<dbReference type="EMBL" id="JAYFUL010000001">
    <property type="protein sequence ID" value="MEA5256289.1"/>
    <property type="molecule type" value="Genomic_DNA"/>
</dbReference>
<evidence type="ECO:0000256" key="1">
    <source>
        <dbReference type="ARBA" id="ARBA00010211"/>
    </source>
</evidence>
<gene>
    <name evidence="4" type="ORF">VB264_00735</name>
</gene>
<evidence type="ECO:0000313" key="5">
    <source>
        <dbReference type="Proteomes" id="UP001304671"/>
    </source>
</evidence>
<keyword evidence="4" id="KW-0378">Hydrolase</keyword>
<protein>
    <submittedName>
        <fullName evidence="4">Fumarylacetoacetate hydrolase family protein</fullName>
    </submittedName>
</protein>